<dbReference type="OrthoDB" id="4412570at2"/>
<comment type="caution">
    <text evidence="1">The sequence shown here is derived from an EMBL/GenBank/DDBJ whole genome shotgun (WGS) entry which is preliminary data.</text>
</comment>
<proteinExistence type="predicted"/>
<gene>
    <name evidence="1" type="ORF">FRX94_02460</name>
</gene>
<accession>A0A5C5UTG4</accession>
<dbReference type="RefSeq" id="WP_146323532.1">
    <property type="nucleotide sequence ID" value="NZ_BAABLR010000027.1"/>
</dbReference>
<protein>
    <submittedName>
        <fullName evidence="1">Uncharacterized protein</fullName>
    </submittedName>
</protein>
<dbReference type="AlphaFoldDB" id="A0A5C5UTG4"/>
<dbReference type="EMBL" id="VOHM01000003">
    <property type="protein sequence ID" value="TWT28770.1"/>
    <property type="molecule type" value="Genomic_DNA"/>
</dbReference>
<reference evidence="1 2" key="1">
    <citation type="submission" date="2019-08" db="EMBL/GenBank/DDBJ databases">
        <authorList>
            <person name="Lei W."/>
        </authorList>
    </citation>
    <scope>NUCLEOTIDE SEQUENCE [LARGE SCALE GENOMIC DNA]</scope>
    <source>
        <strain evidence="1 2">CCUG 58627</strain>
    </source>
</reference>
<name>A0A5C5UTG4_9CORY</name>
<organism evidence="1 2">
    <name type="scientific">Corynebacterium canis</name>
    <dbReference type="NCBI Taxonomy" id="679663"/>
    <lineage>
        <taxon>Bacteria</taxon>
        <taxon>Bacillati</taxon>
        <taxon>Actinomycetota</taxon>
        <taxon>Actinomycetes</taxon>
        <taxon>Mycobacteriales</taxon>
        <taxon>Corynebacteriaceae</taxon>
        <taxon>Corynebacterium</taxon>
    </lineage>
</organism>
<dbReference type="Proteomes" id="UP000320791">
    <property type="component" value="Unassembled WGS sequence"/>
</dbReference>
<evidence type="ECO:0000313" key="2">
    <source>
        <dbReference type="Proteomes" id="UP000320791"/>
    </source>
</evidence>
<keyword evidence="2" id="KW-1185">Reference proteome</keyword>
<sequence length="127" mass="13719">MSICISALSLGDGTQIVTVSPDEMAQEFRFSFAGCYLEMKYGYVLVRPDQFAEPEKIIDPAWAQDTAGNKVKTYFEVDGDALIQHVDKSVNGAPVGALGLGYCAGKVRAAGPRYDAPNLAFPYATRC</sequence>
<evidence type="ECO:0000313" key="1">
    <source>
        <dbReference type="EMBL" id="TWT28770.1"/>
    </source>
</evidence>